<feature type="domain" description="Reverse transcriptase" evidence="7">
    <location>
        <begin position="97"/>
        <end position="239"/>
    </location>
</feature>
<keyword evidence="4" id="KW-0255">Endonuclease</keyword>
<evidence type="ECO:0000256" key="3">
    <source>
        <dbReference type="ARBA" id="ARBA00022722"/>
    </source>
</evidence>
<reference evidence="10 11" key="1">
    <citation type="submission" date="2018-05" db="EMBL/GenBank/DDBJ databases">
        <authorList>
            <person name="Thind KAUR A."/>
        </authorList>
    </citation>
    <scope>NUCLEOTIDE SEQUENCE [LARGE SCALE GENOMIC DNA]</scope>
</reference>
<keyword evidence="2" id="KW-0548">Nucleotidyltransferase</keyword>
<evidence type="ECO:0000259" key="7">
    <source>
        <dbReference type="Pfam" id="PF00078"/>
    </source>
</evidence>
<dbReference type="InterPro" id="IPR043128">
    <property type="entry name" value="Rev_trsase/Diguanyl_cyclase"/>
</dbReference>
<dbReference type="InterPro" id="IPR036397">
    <property type="entry name" value="RNaseH_sf"/>
</dbReference>
<evidence type="ECO:0000256" key="5">
    <source>
        <dbReference type="ARBA" id="ARBA00022801"/>
    </source>
</evidence>
<keyword evidence="6" id="KW-0695">RNA-directed DNA polymerase</keyword>
<dbReference type="EMBL" id="LS480641">
    <property type="protein sequence ID" value="SPT20620.1"/>
    <property type="molecule type" value="Genomic_DNA"/>
</dbReference>
<dbReference type="Pfam" id="PF13456">
    <property type="entry name" value="RVT_3"/>
    <property type="match status" value="1"/>
</dbReference>
<accession>A0A7H4LPT1</accession>
<dbReference type="CDD" id="cd01647">
    <property type="entry name" value="RT_LTR"/>
    <property type="match status" value="1"/>
</dbReference>
<keyword evidence="5" id="KW-0378">Hydrolase</keyword>
<evidence type="ECO:0000256" key="4">
    <source>
        <dbReference type="ARBA" id="ARBA00022759"/>
    </source>
</evidence>
<proteinExistence type="predicted"/>
<dbReference type="InterPro" id="IPR043502">
    <property type="entry name" value="DNA/RNA_pol_sf"/>
</dbReference>
<evidence type="ECO:0000259" key="8">
    <source>
        <dbReference type="Pfam" id="PF13456"/>
    </source>
</evidence>
<dbReference type="PANTHER" id="PTHR48475:SF1">
    <property type="entry name" value="RNASE H TYPE-1 DOMAIN-CONTAINING PROTEIN"/>
    <property type="match status" value="1"/>
</dbReference>
<evidence type="ECO:0000256" key="1">
    <source>
        <dbReference type="ARBA" id="ARBA00022679"/>
    </source>
</evidence>
<dbReference type="CDD" id="cd09279">
    <property type="entry name" value="RNase_HI_like"/>
    <property type="match status" value="1"/>
</dbReference>
<evidence type="ECO:0000259" key="9">
    <source>
        <dbReference type="Pfam" id="PF17917"/>
    </source>
</evidence>
<evidence type="ECO:0000313" key="11">
    <source>
        <dbReference type="Proteomes" id="UP000280104"/>
    </source>
</evidence>
<feature type="domain" description="RNase H type-1" evidence="8">
    <location>
        <begin position="424"/>
        <end position="540"/>
    </location>
</feature>
<evidence type="ECO:0000256" key="2">
    <source>
        <dbReference type="ARBA" id="ARBA00022695"/>
    </source>
</evidence>
<name>A0A7H4LPT1_WHEAT</name>
<dbReference type="PANTHER" id="PTHR48475">
    <property type="entry name" value="RIBONUCLEASE H"/>
    <property type="match status" value="1"/>
</dbReference>
<dbReference type="InterPro" id="IPR000477">
    <property type="entry name" value="RT_dom"/>
</dbReference>
<dbReference type="GO" id="GO:0003676">
    <property type="term" value="F:nucleic acid binding"/>
    <property type="evidence" value="ECO:0007669"/>
    <property type="project" value="InterPro"/>
</dbReference>
<dbReference type="AlphaFoldDB" id="A0A7H4LPT1"/>
<dbReference type="SUPFAM" id="SSF53098">
    <property type="entry name" value="Ribonuclease H-like"/>
    <property type="match status" value="1"/>
</dbReference>
<gene>
    <name evidence="10" type="ORF">CAMPLR22A2D_LOCUS5253</name>
</gene>
<feature type="domain" description="Reverse transcriptase RNase H-like" evidence="9">
    <location>
        <begin position="276"/>
        <end position="383"/>
    </location>
</feature>
<evidence type="ECO:0000256" key="6">
    <source>
        <dbReference type="ARBA" id="ARBA00022918"/>
    </source>
</evidence>
<evidence type="ECO:0000313" key="10">
    <source>
        <dbReference type="EMBL" id="SPT20620.1"/>
    </source>
</evidence>
<dbReference type="Pfam" id="PF00078">
    <property type="entry name" value="RVT_1"/>
    <property type="match status" value="1"/>
</dbReference>
<protein>
    <submittedName>
        <fullName evidence="10">Uncharacterized protein</fullName>
    </submittedName>
</protein>
<dbReference type="Pfam" id="PF17917">
    <property type="entry name" value="RT_RNaseH"/>
    <property type="match status" value="1"/>
</dbReference>
<dbReference type="Gene3D" id="3.30.70.270">
    <property type="match status" value="1"/>
</dbReference>
<dbReference type="GO" id="GO:0003964">
    <property type="term" value="F:RNA-directed DNA polymerase activity"/>
    <property type="evidence" value="ECO:0007669"/>
    <property type="project" value="UniProtKB-KW"/>
</dbReference>
<dbReference type="InterPro" id="IPR012337">
    <property type="entry name" value="RNaseH-like_sf"/>
</dbReference>
<sequence length="540" mass="60433">MAIPHYAYLKMKMSSSKGILTIASDYRKSSASAAESSRLAESLVIAAEKQLHDRVVAMAGKKPEMLPDPTESEAEGLFKPGKEMKKIPLNPEHPESLNKACPKDPFALPRINQVIDSTAGCELLSFLDAYLGYHQIKLNLADRLKTAFIMPFGAFCYLTMTFGLRNAGATFQRCMQKCLLKQLGRNAHVYVDDVVVKTEKRGTLLEDLKETFENMRRFQIKLNPEKCLLGVPAGQLLGFLFSERGIECNPGKIKAIERMELKKMLTTPPVLAAPTPKKPMLLYIAATSRVVSTVIVVERKEEGKALPVQRPVYYLSEVLSTSKQNYPHYQKMCYGVHFAAKKLKPYFQEHPITVVCTTPLAEIIGSRDASGRVAKWAIELAPYTIYYQPRTAIKSQALADFLVDWAETQYLPPAPDSTHWRMHFDGSKMRTGLGAVIVLTSPKGGKLKYVLQIHFAASNNIAEYEALIHGLRLAKELGIRRILCYGDSDLVVHQSSGEWDAKDTNMASYRFLMQQLSGYFKGCEFLHVPRNDNDQADALA</sequence>
<keyword evidence="1" id="KW-0808">Transferase</keyword>
<dbReference type="InterPro" id="IPR041373">
    <property type="entry name" value="RT_RNaseH"/>
</dbReference>
<organism evidence="10 11">
    <name type="scientific">Triticum aestivum</name>
    <name type="common">Wheat</name>
    <dbReference type="NCBI Taxonomy" id="4565"/>
    <lineage>
        <taxon>Eukaryota</taxon>
        <taxon>Viridiplantae</taxon>
        <taxon>Streptophyta</taxon>
        <taxon>Embryophyta</taxon>
        <taxon>Tracheophyta</taxon>
        <taxon>Spermatophyta</taxon>
        <taxon>Magnoliopsida</taxon>
        <taxon>Liliopsida</taxon>
        <taxon>Poales</taxon>
        <taxon>Poaceae</taxon>
        <taxon>BOP clade</taxon>
        <taxon>Pooideae</taxon>
        <taxon>Triticodae</taxon>
        <taxon>Triticeae</taxon>
        <taxon>Triticinae</taxon>
        <taxon>Triticum</taxon>
    </lineage>
</organism>
<dbReference type="GO" id="GO:0004523">
    <property type="term" value="F:RNA-DNA hybrid ribonuclease activity"/>
    <property type="evidence" value="ECO:0007669"/>
    <property type="project" value="InterPro"/>
</dbReference>
<dbReference type="InterPro" id="IPR002156">
    <property type="entry name" value="RNaseH_domain"/>
</dbReference>
<dbReference type="Gene3D" id="3.10.20.370">
    <property type="match status" value="1"/>
</dbReference>
<dbReference type="SUPFAM" id="SSF56672">
    <property type="entry name" value="DNA/RNA polymerases"/>
    <property type="match status" value="1"/>
</dbReference>
<dbReference type="Proteomes" id="UP000280104">
    <property type="component" value="Chromosome II"/>
</dbReference>
<dbReference type="Gene3D" id="3.30.420.10">
    <property type="entry name" value="Ribonuclease H-like superfamily/Ribonuclease H"/>
    <property type="match status" value="1"/>
</dbReference>
<keyword evidence="3" id="KW-0540">Nuclease</keyword>